<dbReference type="SMART" id="SM00028">
    <property type="entry name" value="TPR"/>
    <property type="match status" value="4"/>
</dbReference>
<dbReference type="EMBL" id="RWIS01000001">
    <property type="protein sequence ID" value="RSK37557.1"/>
    <property type="molecule type" value="Genomic_DNA"/>
</dbReference>
<proteinExistence type="predicted"/>
<dbReference type="AlphaFoldDB" id="A0A3R9MAZ9"/>
<feature type="signal peptide" evidence="2">
    <location>
        <begin position="1"/>
        <end position="19"/>
    </location>
</feature>
<sequence length="398" mass="44569">MRLYLLPLALGLASHTAVAQASTATTLTRAAQLVKEQKYESAFDVLDKADPKNQQPELLLAKEKLVLDYYLISMGHQGFGLRDLAPGETVEQLRGKEGSYAMHLLNLPLELGRLQRKFPTNYALSKGLGDYWYAVLSCGCGEKDKPEELKQDLVLRYYNAAHAHNIGDYTSYFGVGYVQLLRDQVVPATVAFEKSVALKADYPNSHYNLSYALWLQKKPAEGIPHAKAAYDLYAAEPRRRADAARMLGMLYEQQQKPTEAKAAYQQSLALNPEDYPSLRGLLGLAVAAHSPEATAWATRLYQLNPADDQMFSDIMDIYQSHNQWAEAEAFFSSRLPTVPKEAVPRGLLHFYVAILNMQLKRPQQARPHFLEAKKQLATVMKPDNPALQLIEKGLAESK</sequence>
<reference evidence="3 4" key="1">
    <citation type="submission" date="2018-12" db="EMBL/GenBank/DDBJ databases">
        <authorList>
            <person name="Feng G."/>
            <person name="Zhu H."/>
        </authorList>
    </citation>
    <scope>NUCLEOTIDE SEQUENCE [LARGE SCALE GENOMIC DNA]</scope>
    <source>
        <strain evidence="3 4">9PBR-2</strain>
    </source>
</reference>
<dbReference type="Proteomes" id="UP000280066">
    <property type="component" value="Unassembled WGS sequence"/>
</dbReference>
<keyword evidence="2" id="KW-0732">Signal</keyword>
<evidence type="ECO:0000313" key="3">
    <source>
        <dbReference type="EMBL" id="RSK37557.1"/>
    </source>
</evidence>
<name>A0A3R9MAZ9_9BACT</name>
<dbReference type="OrthoDB" id="1112543at2"/>
<keyword evidence="4" id="KW-1185">Reference proteome</keyword>
<protein>
    <submittedName>
        <fullName evidence="3">Tetratricopeptide repeat protein</fullName>
    </submittedName>
</protein>
<accession>A0A3R9MAZ9</accession>
<keyword evidence="1" id="KW-0802">TPR repeat</keyword>
<feature type="repeat" description="TPR" evidence="1">
    <location>
        <begin position="241"/>
        <end position="274"/>
    </location>
</feature>
<evidence type="ECO:0000256" key="2">
    <source>
        <dbReference type="SAM" id="SignalP"/>
    </source>
</evidence>
<gene>
    <name evidence="3" type="ORF">EI290_02610</name>
</gene>
<evidence type="ECO:0000313" key="4">
    <source>
        <dbReference type="Proteomes" id="UP000280066"/>
    </source>
</evidence>
<dbReference type="PROSITE" id="PS50005">
    <property type="entry name" value="TPR"/>
    <property type="match status" value="1"/>
</dbReference>
<dbReference type="SUPFAM" id="SSF48452">
    <property type="entry name" value="TPR-like"/>
    <property type="match status" value="1"/>
</dbReference>
<dbReference type="InterPro" id="IPR019734">
    <property type="entry name" value="TPR_rpt"/>
</dbReference>
<evidence type="ECO:0000256" key="1">
    <source>
        <dbReference type="PROSITE-ProRule" id="PRU00339"/>
    </source>
</evidence>
<comment type="caution">
    <text evidence="3">The sequence shown here is derived from an EMBL/GenBank/DDBJ whole genome shotgun (WGS) entry which is preliminary data.</text>
</comment>
<organism evidence="3 4">
    <name type="scientific">Hymenobacter metallilatus</name>
    <dbReference type="NCBI Taxonomy" id="2493666"/>
    <lineage>
        <taxon>Bacteria</taxon>
        <taxon>Pseudomonadati</taxon>
        <taxon>Bacteroidota</taxon>
        <taxon>Cytophagia</taxon>
        <taxon>Cytophagales</taxon>
        <taxon>Hymenobacteraceae</taxon>
        <taxon>Hymenobacter</taxon>
    </lineage>
</organism>
<dbReference type="Pfam" id="PF13424">
    <property type="entry name" value="TPR_12"/>
    <property type="match status" value="1"/>
</dbReference>
<dbReference type="RefSeq" id="WP_125426422.1">
    <property type="nucleotide sequence ID" value="NZ_RWIS01000001.1"/>
</dbReference>
<feature type="chain" id="PRO_5018632133" evidence="2">
    <location>
        <begin position="20"/>
        <end position="398"/>
    </location>
</feature>
<dbReference type="Gene3D" id="1.25.40.10">
    <property type="entry name" value="Tetratricopeptide repeat domain"/>
    <property type="match status" value="2"/>
</dbReference>
<dbReference type="InterPro" id="IPR011990">
    <property type="entry name" value="TPR-like_helical_dom_sf"/>
</dbReference>